<dbReference type="InterPro" id="IPR007863">
    <property type="entry name" value="Peptidase_M16_C"/>
</dbReference>
<feature type="domain" description="Peptidase M16 C-terminal" evidence="4">
    <location>
        <begin position="168"/>
        <end position="342"/>
    </location>
</feature>
<dbReference type="SUPFAM" id="SSF63411">
    <property type="entry name" value="LuxS/MPP-like metallohydrolase"/>
    <property type="match status" value="2"/>
</dbReference>
<accession>A0A1F6CVN3</accession>
<dbReference type="Gene3D" id="3.30.830.10">
    <property type="entry name" value="Metalloenzyme, LuxS/M16 peptidase-like"/>
    <property type="match status" value="2"/>
</dbReference>
<comment type="similarity">
    <text evidence="1 2">Belongs to the peptidase M16 family.</text>
</comment>
<dbReference type="Pfam" id="PF05193">
    <property type="entry name" value="Peptidase_M16_C"/>
    <property type="match status" value="1"/>
</dbReference>
<evidence type="ECO:0000256" key="1">
    <source>
        <dbReference type="ARBA" id="ARBA00007261"/>
    </source>
</evidence>
<dbReference type="Pfam" id="PF00675">
    <property type="entry name" value="Peptidase_M16"/>
    <property type="match status" value="1"/>
</dbReference>
<dbReference type="EMBL" id="MFKT01000015">
    <property type="protein sequence ID" value="OGG53223.1"/>
    <property type="molecule type" value="Genomic_DNA"/>
</dbReference>
<dbReference type="InterPro" id="IPR011765">
    <property type="entry name" value="Pept_M16_N"/>
</dbReference>
<evidence type="ECO:0000259" key="4">
    <source>
        <dbReference type="Pfam" id="PF05193"/>
    </source>
</evidence>
<comment type="caution">
    <text evidence="5">The sequence shown here is derived from an EMBL/GenBank/DDBJ whole genome shotgun (WGS) entry which is preliminary data.</text>
</comment>
<dbReference type="PROSITE" id="PS00143">
    <property type="entry name" value="INSULINASE"/>
    <property type="match status" value="1"/>
</dbReference>
<dbReference type="GO" id="GO:0004222">
    <property type="term" value="F:metalloendopeptidase activity"/>
    <property type="evidence" value="ECO:0007669"/>
    <property type="project" value="InterPro"/>
</dbReference>
<dbReference type="PANTHER" id="PTHR11851">
    <property type="entry name" value="METALLOPROTEASE"/>
    <property type="match status" value="1"/>
</dbReference>
<reference evidence="5 6" key="1">
    <citation type="journal article" date="2016" name="Nat. Commun.">
        <title>Thousands of microbial genomes shed light on interconnected biogeochemical processes in an aquifer system.</title>
        <authorList>
            <person name="Anantharaman K."/>
            <person name="Brown C.T."/>
            <person name="Hug L.A."/>
            <person name="Sharon I."/>
            <person name="Castelle C.J."/>
            <person name="Probst A.J."/>
            <person name="Thomas B.C."/>
            <person name="Singh A."/>
            <person name="Wilkins M.J."/>
            <person name="Karaoz U."/>
            <person name="Brodie E.L."/>
            <person name="Williams K.H."/>
            <person name="Hubbard S.S."/>
            <person name="Banfield J.F."/>
        </authorList>
    </citation>
    <scope>NUCLEOTIDE SEQUENCE [LARGE SCALE GENOMIC DNA]</scope>
</reference>
<dbReference type="GO" id="GO:0046872">
    <property type="term" value="F:metal ion binding"/>
    <property type="evidence" value="ECO:0007669"/>
    <property type="project" value="InterPro"/>
</dbReference>
<proteinExistence type="inferred from homology"/>
<evidence type="ECO:0000259" key="3">
    <source>
        <dbReference type="Pfam" id="PF00675"/>
    </source>
</evidence>
<protein>
    <recommendedName>
        <fullName evidence="7">Peptidase M16</fullName>
    </recommendedName>
</protein>
<dbReference type="InterPro" id="IPR001431">
    <property type="entry name" value="Pept_M16_Zn_BS"/>
</dbReference>
<dbReference type="Proteomes" id="UP000176863">
    <property type="component" value="Unassembled WGS sequence"/>
</dbReference>
<sequence length="423" mass="47182">MKYNVHTLKNGLRVVLAPMAGAETATVVVMTGTGSRYENTHENGLAHFLEHMFFKGTKKRPSARAISEELDSIGSVYNAFTSKERTAYYAKVSSRYLDTALDVISDIFLNSLLPAKEITKERGAIIQEIDMYEDMPMRTIDNVFDALIFGIEHPLGRTILGPKENIRSFSRKEFATYLKRNYTPANTVVCVAGSFSTPKILSKIKREFGHIKKAVAPTYIPFASTQEEPRISIKEKKTDQTQLMLGVPAYPYLHKDEFALAVLATILGGGMSSRLFLEVREKRGLAYSVHASADKYPDTGYFVVQAGVEHGKLEKTIETILAEFRKIKRVKVAAAELEKAKSYIKGTMTLALETSDHIAENAATSLINLGRIRSLEEIIKGVDKVTAVDIQRVAQDIFRTDLLNLAIIGPHLHKDKLLNLLRV</sequence>
<dbReference type="InterPro" id="IPR050361">
    <property type="entry name" value="MPP/UQCRC_Complex"/>
</dbReference>
<organism evidence="5 6">
    <name type="scientific">Candidatus Kaiserbacteria bacterium RIFCSPHIGHO2_01_FULL_53_29</name>
    <dbReference type="NCBI Taxonomy" id="1798480"/>
    <lineage>
        <taxon>Bacteria</taxon>
        <taxon>Candidatus Kaiseribacteriota</taxon>
    </lineage>
</organism>
<dbReference type="STRING" id="1798480.A2851_02855"/>
<dbReference type="AlphaFoldDB" id="A0A1F6CVN3"/>
<evidence type="ECO:0000313" key="5">
    <source>
        <dbReference type="EMBL" id="OGG53223.1"/>
    </source>
</evidence>
<feature type="domain" description="Peptidase M16 N-terminal" evidence="3">
    <location>
        <begin position="14"/>
        <end position="162"/>
    </location>
</feature>
<dbReference type="PANTHER" id="PTHR11851:SF49">
    <property type="entry name" value="MITOCHONDRIAL-PROCESSING PEPTIDASE SUBUNIT ALPHA"/>
    <property type="match status" value="1"/>
</dbReference>
<evidence type="ECO:0008006" key="7">
    <source>
        <dbReference type="Google" id="ProtNLM"/>
    </source>
</evidence>
<evidence type="ECO:0000256" key="2">
    <source>
        <dbReference type="RuleBase" id="RU004447"/>
    </source>
</evidence>
<evidence type="ECO:0000313" key="6">
    <source>
        <dbReference type="Proteomes" id="UP000176863"/>
    </source>
</evidence>
<gene>
    <name evidence="5" type="ORF">A2851_02855</name>
</gene>
<dbReference type="InterPro" id="IPR011249">
    <property type="entry name" value="Metalloenz_LuxS/M16"/>
</dbReference>
<name>A0A1F6CVN3_9BACT</name>
<dbReference type="GO" id="GO:0006508">
    <property type="term" value="P:proteolysis"/>
    <property type="evidence" value="ECO:0007669"/>
    <property type="project" value="InterPro"/>
</dbReference>